<name>A0ABT2APH7_9BURK</name>
<dbReference type="SUPFAM" id="SSF50475">
    <property type="entry name" value="FMN-binding split barrel"/>
    <property type="match status" value="2"/>
</dbReference>
<dbReference type="PANTHER" id="PTHR42815:SF2">
    <property type="entry name" value="FAD-BINDING, PUTATIVE (AFU_ORTHOLOGUE AFUA_6G07600)-RELATED"/>
    <property type="match status" value="1"/>
</dbReference>
<dbReference type="InterPro" id="IPR012349">
    <property type="entry name" value="Split_barrel_FMN-bd"/>
</dbReference>
<dbReference type="RefSeq" id="WP_258829167.1">
    <property type="nucleotide sequence ID" value="NZ_JANUHA010000013.1"/>
</dbReference>
<keyword evidence="3" id="KW-1185">Reference proteome</keyword>
<proteinExistence type="predicted"/>
<dbReference type="EMBL" id="JANUHA010000013">
    <property type="protein sequence ID" value="MCS0598151.1"/>
    <property type="molecule type" value="Genomic_DNA"/>
</dbReference>
<protein>
    <submittedName>
        <fullName evidence="2">Pyridoxamine 5'-phosphate oxidase family protein</fullName>
    </submittedName>
</protein>
<dbReference type="Proteomes" id="UP001206572">
    <property type="component" value="Unassembled WGS sequence"/>
</dbReference>
<dbReference type="Gene3D" id="2.30.110.10">
    <property type="entry name" value="Electron Transport, Fmn-binding Protein, Chain A"/>
    <property type="match status" value="2"/>
</dbReference>
<dbReference type="Pfam" id="PF01243">
    <property type="entry name" value="PNPOx_N"/>
    <property type="match status" value="1"/>
</dbReference>
<organism evidence="2 3">
    <name type="scientific">Massilia agri</name>
    <dbReference type="NCBI Taxonomy" id="1886785"/>
    <lineage>
        <taxon>Bacteria</taxon>
        <taxon>Pseudomonadati</taxon>
        <taxon>Pseudomonadota</taxon>
        <taxon>Betaproteobacteria</taxon>
        <taxon>Burkholderiales</taxon>
        <taxon>Oxalobacteraceae</taxon>
        <taxon>Telluria group</taxon>
        <taxon>Massilia</taxon>
    </lineage>
</organism>
<sequence length="310" mass="33806">MTTTSVYHEGERSVQQSAGEVAIAERNGTVIANTILGGARPFLQKQSMAVLASVDAAGAPWATLLFGESGFIHADSAAAIAIDVPEERRDPLDPFWTNVAANPALGMLFIELGSRRRYRINGDLTRLDAGGFEVAVREAYPNCPKYIQRRQLRGMDGATLPALLGEGRTLDGEVRDIVRRADTLFVASNHPRTGADASHRGGNPGFVQVPGDGLLRMPDYAGNSLFNTFGNLVLDPRVGLCIPDFDGQRLLQISGRARILHGQDDPLGLTGGTGRFWEIEVERWLLRRTPRRLEWEYLDASPFNPATAEA</sequence>
<dbReference type="InterPro" id="IPR011576">
    <property type="entry name" value="Pyridox_Oxase_N"/>
</dbReference>
<comment type="caution">
    <text evidence="2">The sequence shown here is derived from an EMBL/GenBank/DDBJ whole genome shotgun (WGS) entry which is preliminary data.</text>
</comment>
<evidence type="ECO:0000313" key="3">
    <source>
        <dbReference type="Proteomes" id="UP001206572"/>
    </source>
</evidence>
<accession>A0ABT2APH7</accession>
<dbReference type="PANTHER" id="PTHR42815">
    <property type="entry name" value="FAD-BINDING, PUTATIVE (AFU_ORTHOLOGUE AFUA_6G07600)-RELATED"/>
    <property type="match status" value="1"/>
</dbReference>
<evidence type="ECO:0000313" key="2">
    <source>
        <dbReference type="EMBL" id="MCS0598151.1"/>
    </source>
</evidence>
<feature type="domain" description="Pyridoxamine 5'-phosphate oxidase N-terminal" evidence="1">
    <location>
        <begin position="40"/>
        <end position="129"/>
    </location>
</feature>
<reference evidence="2 3" key="1">
    <citation type="submission" date="2022-08" db="EMBL/GenBank/DDBJ databases">
        <title>Reclassification of Massilia species as members of the genera Telluria, Duganella, Pseudoduganella, Mokoshia gen. nov. and Zemynaea gen. nov. using orthogonal and non-orthogonal genome-based approaches.</title>
        <authorList>
            <person name="Bowman J.P."/>
        </authorList>
    </citation>
    <scope>NUCLEOTIDE SEQUENCE [LARGE SCALE GENOMIC DNA]</scope>
    <source>
        <strain evidence="2 3">JCM 31661</strain>
    </source>
</reference>
<evidence type="ECO:0000259" key="1">
    <source>
        <dbReference type="Pfam" id="PF01243"/>
    </source>
</evidence>
<gene>
    <name evidence="2" type="ORF">NX780_17515</name>
</gene>